<comment type="caution">
    <text evidence="3">The sequence shown here is derived from an EMBL/GenBank/DDBJ whole genome shotgun (WGS) entry which is preliminary data.</text>
</comment>
<dbReference type="GO" id="GO:0016020">
    <property type="term" value="C:membrane"/>
    <property type="evidence" value="ECO:0007669"/>
    <property type="project" value="TreeGrafter"/>
</dbReference>
<dbReference type="PRINTS" id="PR00111">
    <property type="entry name" value="ABHYDROLASE"/>
</dbReference>
<dbReference type="Gene3D" id="3.40.50.1820">
    <property type="entry name" value="alpha/beta hydrolase"/>
    <property type="match status" value="1"/>
</dbReference>
<dbReference type="PANTHER" id="PTHR43798:SF33">
    <property type="entry name" value="HYDROLASE, PUTATIVE (AFU_ORTHOLOGUE AFUA_2G14860)-RELATED"/>
    <property type="match status" value="1"/>
</dbReference>
<keyword evidence="4" id="KW-1185">Reference proteome</keyword>
<reference evidence="3 4" key="1">
    <citation type="journal article" date="2024" name="Nat. Commun.">
        <title>Phylogenomics reveals the evolutionary origins of lichenization in chlorophyte algae.</title>
        <authorList>
            <person name="Puginier C."/>
            <person name="Libourel C."/>
            <person name="Otte J."/>
            <person name="Skaloud P."/>
            <person name="Haon M."/>
            <person name="Grisel S."/>
            <person name="Petersen M."/>
            <person name="Berrin J.G."/>
            <person name="Delaux P.M."/>
            <person name="Dal Grande F."/>
            <person name="Keller J."/>
        </authorList>
    </citation>
    <scope>NUCLEOTIDE SEQUENCE [LARGE SCALE GENOMIC DNA]</scope>
    <source>
        <strain evidence="3 4">SAG 2523</strain>
    </source>
</reference>
<dbReference type="EMBL" id="JALJOV010001629">
    <property type="protein sequence ID" value="KAK9845193.1"/>
    <property type="molecule type" value="Genomic_DNA"/>
</dbReference>
<feature type="region of interest" description="Disordered" evidence="1">
    <location>
        <begin position="1"/>
        <end position="21"/>
    </location>
</feature>
<organism evidence="3 4">
    <name type="scientific">Apatococcus fuscideae</name>
    <dbReference type="NCBI Taxonomy" id="2026836"/>
    <lineage>
        <taxon>Eukaryota</taxon>
        <taxon>Viridiplantae</taxon>
        <taxon>Chlorophyta</taxon>
        <taxon>core chlorophytes</taxon>
        <taxon>Trebouxiophyceae</taxon>
        <taxon>Chlorellales</taxon>
        <taxon>Chlorellaceae</taxon>
        <taxon>Apatococcus</taxon>
    </lineage>
</organism>
<feature type="region of interest" description="Disordered" evidence="1">
    <location>
        <begin position="373"/>
        <end position="401"/>
    </location>
</feature>
<dbReference type="InterPro" id="IPR050266">
    <property type="entry name" value="AB_hydrolase_sf"/>
</dbReference>
<proteinExistence type="predicted"/>
<feature type="compositionally biased region" description="Polar residues" evidence="1">
    <location>
        <begin position="373"/>
        <end position="383"/>
    </location>
</feature>
<sequence>MADADQPHQDEVPHEGQLDLVPVDGDSAEAASTLICAYLQHLLGYDGLESSAVEVQPAFRLQARFQNVSTGMRIRYTEWGSGDEVIILLHDTAEAGMVWASLARRLADLGCRIIAPDMRGHGDSTWSQEQHYNCDALVLDLTSFILEKDLYKRPIGLVGIGLGAAVALAAAAQHPKLVGALVLIGFTPSLSPADLSFSAFQAACFKDSRAILNLMSAPCWGYDAWMTATAPLWLPHMIQNPGPGGSSTDASLKLKMDPRWFCNWQRLEPEQHPGTSLTPSSSGSQQPRQEVQPAASPVQPAASFTLGQSKMASSPPQPSAGLETGLQGKAAMQSVWEEQLSAVRAHLLVVRGGSCPRLSLEEARRMTIVASTAASTQVGRAQTPSSFSSPSLHSLERRGDG</sequence>
<feature type="region of interest" description="Disordered" evidence="1">
    <location>
        <begin position="307"/>
        <end position="326"/>
    </location>
</feature>
<dbReference type="Pfam" id="PF00561">
    <property type="entry name" value="Abhydrolase_1"/>
    <property type="match status" value="1"/>
</dbReference>
<evidence type="ECO:0000313" key="4">
    <source>
        <dbReference type="Proteomes" id="UP001485043"/>
    </source>
</evidence>
<dbReference type="SUPFAM" id="SSF53474">
    <property type="entry name" value="alpha/beta-Hydrolases"/>
    <property type="match status" value="1"/>
</dbReference>
<dbReference type="Proteomes" id="UP001485043">
    <property type="component" value="Unassembled WGS sequence"/>
</dbReference>
<dbReference type="InterPro" id="IPR029058">
    <property type="entry name" value="AB_hydrolase_fold"/>
</dbReference>
<feature type="region of interest" description="Disordered" evidence="1">
    <location>
        <begin position="270"/>
        <end position="299"/>
    </location>
</feature>
<protein>
    <recommendedName>
        <fullName evidence="2">AB hydrolase-1 domain-containing protein</fullName>
    </recommendedName>
</protein>
<dbReference type="InterPro" id="IPR000073">
    <property type="entry name" value="AB_hydrolase_1"/>
</dbReference>
<gene>
    <name evidence="3" type="ORF">WJX84_011737</name>
</gene>
<dbReference type="AlphaFoldDB" id="A0AAW1SI82"/>
<feature type="domain" description="AB hydrolase-1" evidence="2">
    <location>
        <begin position="85"/>
        <end position="186"/>
    </location>
</feature>
<evidence type="ECO:0000313" key="3">
    <source>
        <dbReference type="EMBL" id="KAK9845193.1"/>
    </source>
</evidence>
<dbReference type="PANTHER" id="PTHR43798">
    <property type="entry name" value="MONOACYLGLYCEROL LIPASE"/>
    <property type="match status" value="1"/>
</dbReference>
<accession>A0AAW1SI82</accession>
<evidence type="ECO:0000256" key="1">
    <source>
        <dbReference type="SAM" id="MobiDB-lite"/>
    </source>
</evidence>
<evidence type="ECO:0000259" key="2">
    <source>
        <dbReference type="Pfam" id="PF00561"/>
    </source>
</evidence>
<feature type="compositionally biased region" description="Low complexity" evidence="1">
    <location>
        <begin position="384"/>
        <end position="393"/>
    </location>
</feature>
<feature type="compositionally biased region" description="Low complexity" evidence="1">
    <location>
        <begin position="273"/>
        <end position="299"/>
    </location>
</feature>
<feature type="compositionally biased region" description="Basic and acidic residues" evidence="1">
    <location>
        <begin position="1"/>
        <end position="17"/>
    </location>
</feature>
<name>A0AAW1SI82_9CHLO</name>